<dbReference type="RefSeq" id="WP_027638609.1">
    <property type="nucleotide sequence ID" value="NZ_BAAACD010000003.1"/>
</dbReference>
<keyword evidence="5" id="KW-0694">RNA-binding</keyword>
<dbReference type="GO" id="GO:0016787">
    <property type="term" value="F:hydrolase activity"/>
    <property type="evidence" value="ECO:0007669"/>
    <property type="project" value="UniProtKB-KW"/>
</dbReference>
<reference evidence="7 8" key="1">
    <citation type="submission" date="2016-10" db="EMBL/GenBank/DDBJ databases">
        <authorList>
            <person name="de Groot N.N."/>
        </authorList>
    </citation>
    <scope>NUCLEOTIDE SEQUENCE [LARGE SCALE GENOMIC DNA]</scope>
    <source>
        <strain evidence="7 8">NLAE-zl-G419</strain>
    </source>
</reference>
<protein>
    <submittedName>
        <fullName evidence="7">Ribonuclease G</fullName>
    </submittedName>
</protein>
<evidence type="ECO:0000256" key="2">
    <source>
        <dbReference type="ARBA" id="ARBA00022723"/>
    </source>
</evidence>
<feature type="domain" description="S1 motif" evidence="6">
    <location>
        <begin position="36"/>
        <end position="115"/>
    </location>
</feature>
<dbReference type="CDD" id="cd04453">
    <property type="entry name" value="S1_RNase_E"/>
    <property type="match status" value="1"/>
</dbReference>
<dbReference type="SMART" id="SM00316">
    <property type="entry name" value="S1"/>
    <property type="match status" value="1"/>
</dbReference>
<gene>
    <name evidence="7" type="ORF">SAMN04487885_103110</name>
</gene>
<dbReference type="NCBIfam" id="TIGR00757">
    <property type="entry name" value="RNaseEG"/>
    <property type="match status" value="1"/>
</dbReference>
<dbReference type="InterPro" id="IPR012340">
    <property type="entry name" value="NA-bd_OB-fold"/>
</dbReference>
<dbReference type="Proteomes" id="UP000182135">
    <property type="component" value="Unassembled WGS sequence"/>
</dbReference>
<evidence type="ECO:0000313" key="8">
    <source>
        <dbReference type="Proteomes" id="UP000182135"/>
    </source>
</evidence>
<keyword evidence="2" id="KW-0479">Metal-binding</keyword>
<organism evidence="7 8">
    <name type="scientific">Clostridium cadaveris</name>
    <dbReference type="NCBI Taxonomy" id="1529"/>
    <lineage>
        <taxon>Bacteria</taxon>
        <taxon>Bacillati</taxon>
        <taxon>Bacillota</taxon>
        <taxon>Clostridia</taxon>
        <taxon>Eubacteriales</taxon>
        <taxon>Clostridiaceae</taxon>
        <taxon>Clostridium</taxon>
    </lineage>
</organism>
<sequence>MREIFIEKNEALRRVAIKENGRLLECRIEEETNEPSVGEIYRGVVKNIVPAIKSAFVDIGYEKNAYMYLGEEINGYVKKGQEVLVEIIKEELNSKGAKVFPFINIPGRYVVLCNKDAEISFSQKIKNKEFKINTAKELQGLIPIGVKIRTQGENVSLDLVKQEILDLYKEYEAIEKEFKFSIKPKKLYGDSSIVSKILRDCVNDNTSTIFVDSEEDYNTVEKYMNRKEDMKAKLQLYDGHRNLFDYYGIEREILALRNPNVHLQCGGSLVIEHTEAMYVIDVNSGKNTKASNMENTAFITNSEAASEIARQIRLRNLSGIIIIDFIDMIHENHKEKIIELLEKGFRGDKNKTVIYKPTELNLVQIARKRNGKTIYEYMEEPCKVCGGHGKKLKMSYITLLIHNEILKKDAESVVKDIYIEINSLYKEAIEEDLFTFLKDIEALDKNIYLNFVQEVEYFKVEPLIFHSQIENLKGYKVTLDNL</sequence>
<dbReference type="InterPro" id="IPR003029">
    <property type="entry name" value="S1_domain"/>
</dbReference>
<dbReference type="Pfam" id="PF10150">
    <property type="entry name" value="RNase_E_G"/>
    <property type="match status" value="1"/>
</dbReference>
<evidence type="ECO:0000256" key="4">
    <source>
        <dbReference type="ARBA" id="ARBA00022842"/>
    </source>
</evidence>
<dbReference type="GO" id="GO:0003723">
    <property type="term" value="F:RNA binding"/>
    <property type="evidence" value="ECO:0007669"/>
    <property type="project" value="UniProtKB-KW"/>
</dbReference>
<accession>A0A1I2JVP3</accession>
<evidence type="ECO:0000313" key="7">
    <source>
        <dbReference type="EMBL" id="SFF57950.1"/>
    </source>
</evidence>
<dbReference type="STRING" id="1529.SAMN04487885_103110"/>
<dbReference type="AlphaFoldDB" id="A0A1I2JVP3"/>
<dbReference type="GO" id="GO:0046872">
    <property type="term" value="F:metal ion binding"/>
    <property type="evidence" value="ECO:0007669"/>
    <property type="project" value="UniProtKB-KW"/>
</dbReference>
<comment type="cofactor">
    <cofactor evidence="1">
        <name>Mg(2+)</name>
        <dbReference type="ChEBI" id="CHEBI:18420"/>
    </cofactor>
</comment>
<dbReference type="GO" id="GO:0006364">
    <property type="term" value="P:rRNA processing"/>
    <property type="evidence" value="ECO:0007669"/>
    <property type="project" value="TreeGrafter"/>
</dbReference>
<dbReference type="PANTHER" id="PTHR30001:SF0">
    <property type="entry name" value="RIBONUCLEASE G"/>
    <property type="match status" value="1"/>
</dbReference>
<proteinExistence type="predicted"/>
<dbReference type="InterPro" id="IPR004659">
    <property type="entry name" value="RNase_E/G"/>
</dbReference>
<evidence type="ECO:0000259" key="6">
    <source>
        <dbReference type="SMART" id="SM00316"/>
    </source>
</evidence>
<name>A0A1I2JVP3_9CLOT</name>
<dbReference type="Gene3D" id="2.40.50.140">
    <property type="entry name" value="Nucleic acid-binding proteins"/>
    <property type="match status" value="1"/>
</dbReference>
<dbReference type="SUPFAM" id="SSF50249">
    <property type="entry name" value="Nucleic acid-binding proteins"/>
    <property type="match status" value="1"/>
</dbReference>
<dbReference type="GO" id="GO:0005737">
    <property type="term" value="C:cytoplasm"/>
    <property type="evidence" value="ECO:0007669"/>
    <property type="project" value="TreeGrafter"/>
</dbReference>
<keyword evidence="8" id="KW-1185">Reference proteome</keyword>
<dbReference type="eggNOG" id="COG1530">
    <property type="taxonomic scope" value="Bacteria"/>
</dbReference>
<dbReference type="GO" id="GO:0004540">
    <property type="term" value="F:RNA nuclease activity"/>
    <property type="evidence" value="ECO:0007669"/>
    <property type="project" value="InterPro"/>
</dbReference>
<dbReference type="OrthoDB" id="9804278at2"/>
<dbReference type="InterPro" id="IPR019307">
    <property type="entry name" value="RNA-bd_AU-1/RNase_E/G"/>
</dbReference>
<evidence type="ECO:0000256" key="3">
    <source>
        <dbReference type="ARBA" id="ARBA00022801"/>
    </source>
</evidence>
<evidence type="ECO:0000256" key="1">
    <source>
        <dbReference type="ARBA" id="ARBA00001946"/>
    </source>
</evidence>
<evidence type="ECO:0000256" key="5">
    <source>
        <dbReference type="ARBA" id="ARBA00022884"/>
    </source>
</evidence>
<keyword evidence="3" id="KW-0378">Hydrolase</keyword>
<keyword evidence="4" id="KW-0460">Magnesium</keyword>
<dbReference type="PANTHER" id="PTHR30001">
    <property type="entry name" value="RIBONUCLEASE"/>
    <property type="match status" value="1"/>
</dbReference>
<dbReference type="EMBL" id="FOOE01000003">
    <property type="protein sequence ID" value="SFF57950.1"/>
    <property type="molecule type" value="Genomic_DNA"/>
</dbReference>